<dbReference type="PROSITE" id="PS51913">
    <property type="entry name" value="HTH_HARE"/>
    <property type="match status" value="1"/>
</dbReference>
<evidence type="ECO:0000256" key="1">
    <source>
        <dbReference type="ARBA" id="ARBA00023163"/>
    </source>
</evidence>
<dbReference type="Proteomes" id="UP000006822">
    <property type="component" value="Chromosome"/>
</dbReference>
<accession>Q602D7</accession>
<sequence>MGLKPKKGYKNVKTIISIAIDFLKNRESAHFSDIFLEVQTSLMSKWENQLPNLSTDKILTLKRGELYKLLSIDGNFVPLGDNYWTLRSDLNA</sequence>
<organism evidence="3 4">
    <name type="scientific">Mesomycoplasma hyopneumoniae (strain 232)</name>
    <name type="common">Mycoplasma hyopneumoniae</name>
    <dbReference type="NCBI Taxonomy" id="295358"/>
    <lineage>
        <taxon>Bacteria</taxon>
        <taxon>Bacillati</taxon>
        <taxon>Mycoplasmatota</taxon>
        <taxon>Mycoplasmoidales</taxon>
        <taxon>Metamycoplasmataceae</taxon>
        <taxon>Mesomycoplasma</taxon>
    </lineage>
</organism>
<evidence type="ECO:0000259" key="2">
    <source>
        <dbReference type="PROSITE" id="PS51913"/>
    </source>
</evidence>
<dbReference type="NCBIfam" id="NF045964">
    <property type="entry name" value="RNAP_delt_plasma"/>
    <property type="match status" value="1"/>
</dbReference>
<dbReference type="InterPro" id="IPR007759">
    <property type="entry name" value="Asxl_HARE-HTH"/>
</dbReference>
<dbReference type="HOGENOM" id="CLU_177724_0_0_14"/>
<dbReference type="InterPro" id="IPR038087">
    <property type="entry name" value="RNAP_delta_N_dom_sf"/>
</dbReference>
<dbReference type="Gene3D" id="1.10.10.1250">
    <property type="entry name" value="RNA polymerase, subunit delta, N-terminal domain"/>
    <property type="match status" value="1"/>
</dbReference>
<dbReference type="eggNOG" id="ENOG5030STT">
    <property type="taxonomic scope" value="Bacteria"/>
</dbReference>
<proteinExistence type="predicted"/>
<evidence type="ECO:0000313" key="3">
    <source>
        <dbReference type="EMBL" id="AAV27356.1"/>
    </source>
</evidence>
<keyword evidence="1" id="KW-0804">Transcription</keyword>
<protein>
    <recommendedName>
        <fullName evidence="2">HTH HARE-type domain-containing protein</fullName>
    </recommendedName>
</protein>
<reference evidence="3 4" key="1">
    <citation type="journal article" date="2004" name="J. Bacteriol.">
        <title>The genome sequence of Mycoplasma hyopneumoniae strain 232, the agent of swine mycoplasmosis.</title>
        <authorList>
            <person name="Minion F.C."/>
            <person name="Lefkowitz E.J."/>
            <person name="Madsen M.L."/>
            <person name="Cleary B.J."/>
            <person name="Swartzell S.M."/>
            <person name="Mahairas G.G."/>
        </authorList>
    </citation>
    <scope>NUCLEOTIDE SEQUENCE [LARGE SCALE GENOMIC DNA]</scope>
    <source>
        <strain evidence="3 4">232</strain>
    </source>
</reference>
<dbReference type="EMBL" id="AE017332">
    <property type="protein sequence ID" value="AAV27356.1"/>
    <property type="molecule type" value="Genomic_DNA"/>
</dbReference>
<dbReference type="GO" id="GO:0006355">
    <property type="term" value="P:regulation of DNA-templated transcription"/>
    <property type="evidence" value="ECO:0007669"/>
    <property type="project" value="InterPro"/>
</dbReference>
<dbReference type="KEGG" id="mhy:mhp013"/>
<dbReference type="AlphaFoldDB" id="Q602D7"/>
<gene>
    <name evidence="3" type="ordered locus">mhp013</name>
</gene>
<name>Q602D7_MESH2</name>
<evidence type="ECO:0000313" key="4">
    <source>
        <dbReference type="Proteomes" id="UP000006822"/>
    </source>
</evidence>
<feature type="domain" description="HTH HARE-type" evidence="2">
    <location>
        <begin position="13"/>
        <end position="89"/>
    </location>
</feature>
<dbReference type="PhylomeDB" id="Q602D7"/>